<evidence type="ECO:0000313" key="8">
    <source>
        <dbReference type="Proteomes" id="UP001229773"/>
    </source>
</evidence>
<name>A0A2N9Y3K9_9NEIS</name>
<dbReference type="EMBL" id="MEIV01000053">
    <property type="protein sequence ID" value="PIT62046.1"/>
    <property type="molecule type" value="Genomic_DNA"/>
</dbReference>
<dbReference type="RefSeq" id="WP_025331438.1">
    <property type="nucleotide sequence ID" value="NZ_CP132375.1"/>
</dbReference>
<dbReference type="GeneID" id="32536567"/>
<dbReference type="Gene3D" id="2.10.109.10">
    <property type="entry name" value="Umud Fragment, subunit A"/>
    <property type="match status" value="1"/>
</dbReference>
<dbReference type="PANTHER" id="PTHR40661">
    <property type="match status" value="1"/>
</dbReference>
<keyword evidence="2" id="KW-0238">DNA-binding</keyword>
<keyword evidence="3" id="KW-0804">Transcription</keyword>
<keyword evidence="1" id="KW-0805">Transcription regulation</keyword>
<dbReference type="SUPFAM" id="SSF51306">
    <property type="entry name" value="LexA/Signal peptidase"/>
    <property type="match status" value="1"/>
</dbReference>
<evidence type="ECO:0000313" key="6">
    <source>
        <dbReference type="EMBL" id="WLS98338.1"/>
    </source>
</evidence>
<accession>A0A2N9Y3K9</accession>
<dbReference type="InterPro" id="IPR036286">
    <property type="entry name" value="LexA/Signal_pep-like_sf"/>
</dbReference>
<dbReference type="PANTHER" id="PTHR40661:SF3">
    <property type="entry name" value="FELS-1 PROPHAGE TRANSCRIPTIONAL REGULATOR"/>
    <property type="match status" value="1"/>
</dbReference>
<dbReference type="AlphaFoldDB" id="A0A2N9Y3K9"/>
<dbReference type="CDD" id="cd06529">
    <property type="entry name" value="S24_LexA-like"/>
    <property type="match status" value="1"/>
</dbReference>
<evidence type="ECO:0000256" key="1">
    <source>
        <dbReference type="ARBA" id="ARBA00023015"/>
    </source>
</evidence>
<dbReference type="GO" id="GO:0003677">
    <property type="term" value="F:DNA binding"/>
    <property type="evidence" value="ECO:0007669"/>
    <property type="project" value="UniProtKB-KW"/>
</dbReference>
<sequence>MKTIQETYAERLEMLVQRYGQTKLAEVINSHAVLIQDWINSLKTDDENRISWHQVTKSIRQIEQLLGFERGWFDQPVQEGEFIKYSIQSELTKIPAYQVKQEHDAAESVQFRLLDIEKHLLYKSSDINNQSIKLLDIDRNWAVTHLLGLKLDDIALVTVFGDNMFPTLNESDVLFVDTSIKEFINDGVYLLSGSSNIRIRRLQRVFDEIHIINDNDKYSNQKIAVKDKVDLQVLAKVTRVWSLRRF</sequence>
<evidence type="ECO:0000259" key="4">
    <source>
        <dbReference type="Pfam" id="PF00717"/>
    </source>
</evidence>
<dbReference type="Proteomes" id="UP001229773">
    <property type="component" value="Chromosome"/>
</dbReference>
<evidence type="ECO:0000313" key="7">
    <source>
        <dbReference type="Proteomes" id="UP000231094"/>
    </source>
</evidence>
<reference evidence="6 8" key="2">
    <citation type="submission" date="2023-08" db="EMBL/GenBank/DDBJ databases">
        <title>Complete genome sequences of 12 bacterial strains from the honey bee gut, resolved with long-read nanopore sequencing.</title>
        <authorList>
            <person name="Kwong W.K."/>
            <person name="Acheampong S."/>
            <person name="Polat M.F."/>
        </authorList>
    </citation>
    <scope>NUCLEOTIDE SEQUENCE [LARGE SCALE GENOMIC DNA]</scope>
    <source>
        <strain evidence="6">WkB9</strain>
        <strain evidence="8">wkB9</strain>
    </source>
</reference>
<dbReference type="Proteomes" id="UP000231094">
    <property type="component" value="Unassembled WGS sequence"/>
</dbReference>
<protein>
    <submittedName>
        <fullName evidence="6">S24 family peptidase</fullName>
    </submittedName>
</protein>
<evidence type="ECO:0000313" key="5">
    <source>
        <dbReference type="EMBL" id="PIT62046.1"/>
    </source>
</evidence>
<dbReference type="InterPro" id="IPR039418">
    <property type="entry name" value="LexA-like"/>
</dbReference>
<dbReference type="InterPro" id="IPR015927">
    <property type="entry name" value="Peptidase_S24_S26A/B/C"/>
</dbReference>
<proteinExistence type="predicted"/>
<dbReference type="Pfam" id="PF00717">
    <property type="entry name" value="Peptidase_S24"/>
    <property type="match status" value="1"/>
</dbReference>
<reference evidence="5 7" key="1">
    <citation type="journal article" date="2017" name="MBio">
        <title>Type VI secretion-mediated competition in the bee gut microbiome.</title>
        <authorList>
            <person name="Steele M.I."/>
            <person name="Kwong W.K."/>
            <person name="Powell J.E."/>
            <person name="Whiteley M."/>
            <person name="Moran N.A."/>
        </authorList>
    </citation>
    <scope>NUCLEOTIDE SEQUENCE [LARGE SCALE GENOMIC DNA]</scope>
    <source>
        <strain evidence="5 7">PEB0171</strain>
    </source>
</reference>
<evidence type="ECO:0000256" key="3">
    <source>
        <dbReference type="ARBA" id="ARBA00023163"/>
    </source>
</evidence>
<gene>
    <name evidence="5" type="ORF">BHC47_06030</name>
    <name evidence="6" type="ORF">RAM05_10930</name>
</gene>
<dbReference type="EMBL" id="CP132375">
    <property type="protein sequence ID" value="WLS98338.1"/>
    <property type="molecule type" value="Genomic_DNA"/>
</dbReference>
<feature type="domain" description="Peptidase S24/S26A/S26B/S26C" evidence="4">
    <location>
        <begin position="149"/>
        <end position="237"/>
    </location>
</feature>
<evidence type="ECO:0000256" key="2">
    <source>
        <dbReference type="ARBA" id="ARBA00023125"/>
    </source>
</evidence>
<organism evidence="5 7">
    <name type="scientific">Snodgrassella alvi</name>
    <dbReference type="NCBI Taxonomy" id="1196083"/>
    <lineage>
        <taxon>Bacteria</taxon>
        <taxon>Pseudomonadati</taxon>
        <taxon>Pseudomonadota</taxon>
        <taxon>Betaproteobacteria</taxon>
        <taxon>Neisseriales</taxon>
        <taxon>Neisseriaceae</taxon>
        <taxon>Snodgrassella</taxon>
    </lineage>
</organism>